<sequence length="319" mass="35422">MLPNLSTRSHTATTTLPDIPSPYHDTLPACCAKDAQRTKQSSRVWPWELLPAKNPSKWTINPLEDLVQIFKEMNKSRAFTLDDVKTDLAHRIEERGLEQLDRLSVADSKAHFKSMVNRQNGPSLPARATQQAHNDRLTTALVNKHAAEADVQQAQKAKDAVERLEAELGVYLDAMSGTAVADDWVSVAAARCKQDRDQLPGKLEEAQLTLSNVANAYDEAMDGLKATKQVLSKQREEQLKADVHQEQLKEVLRSKRVLLVMTELGGKDFAFFEKHSNGILDAYEAHRPGLLTAYDKYAIGLSGALTNERTGPIIGDDET</sequence>
<keyword evidence="3" id="KW-1185">Reference proteome</keyword>
<evidence type="ECO:0000313" key="2">
    <source>
        <dbReference type="EMBL" id="KAF4969873.1"/>
    </source>
</evidence>
<keyword evidence="1" id="KW-0175">Coiled coil</keyword>
<accession>A0A8H4XCA5</accession>
<name>A0A8H4XCA5_9HYPO</name>
<protein>
    <submittedName>
        <fullName evidence="2">Uncharacterized protein</fullName>
    </submittedName>
</protein>
<comment type="caution">
    <text evidence="2">The sequence shown here is derived from an EMBL/GenBank/DDBJ whole genome shotgun (WGS) entry which is preliminary data.</text>
</comment>
<feature type="coiled-coil region" evidence="1">
    <location>
        <begin position="144"/>
        <end position="174"/>
    </location>
</feature>
<gene>
    <name evidence="2" type="ORF">FZEAL_10155</name>
</gene>
<dbReference type="EMBL" id="JABEYC010001062">
    <property type="protein sequence ID" value="KAF4969873.1"/>
    <property type="molecule type" value="Genomic_DNA"/>
</dbReference>
<dbReference type="AlphaFoldDB" id="A0A8H4XCA5"/>
<evidence type="ECO:0000256" key="1">
    <source>
        <dbReference type="SAM" id="Coils"/>
    </source>
</evidence>
<reference evidence="2" key="1">
    <citation type="journal article" date="2020" name="BMC Genomics">
        <title>Correction to: Identification and distribution of gene clusters required for synthesis of sphingolipid metabolism inhibitors in diverse species of the filamentous fungus Fusarium.</title>
        <authorList>
            <person name="Kim H.S."/>
            <person name="Lohmar J.M."/>
            <person name="Busman M."/>
            <person name="Brown D.W."/>
            <person name="Naumann T.A."/>
            <person name="Divon H.H."/>
            <person name="Lysoe E."/>
            <person name="Uhlig S."/>
            <person name="Proctor R.H."/>
        </authorList>
    </citation>
    <scope>NUCLEOTIDE SEQUENCE</scope>
    <source>
        <strain evidence="2">NRRL 22465</strain>
    </source>
</reference>
<dbReference type="Proteomes" id="UP000635477">
    <property type="component" value="Unassembled WGS sequence"/>
</dbReference>
<organism evidence="2 3">
    <name type="scientific">Fusarium zealandicum</name>
    <dbReference type="NCBI Taxonomy" id="1053134"/>
    <lineage>
        <taxon>Eukaryota</taxon>
        <taxon>Fungi</taxon>
        <taxon>Dikarya</taxon>
        <taxon>Ascomycota</taxon>
        <taxon>Pezizomycotina</taxon>
        <taxon>Sordariomycetes</taxon>
        <taxon>Hypocreomycetidae</taxon>
        <taxon>Hypocreales</taxon>
        <taxon>Nectriaceae</taxon>
        <taxon>Fusarium</taxon>
        <taxon>Fusarium staphyleae species complex</taxon>
    </lineage>
</organism>
<reference evidence="2" key="2">
    <citation type="submission" date="2020-05" db="EMBL/GenBank/DDBJ databases">
        <authorList>
            <person name="Kim H.-S."/>
            <person name="Proctor R.H."/>
            <person name="Brown D.W."/>
        </authorList>
    </citation>
    <scope>NUCLEOTIDE SEQUENCE</scope>
    <source>
        <strain evidence="2">NRRL 22465</strain>
    </source>
</reference>
<proteinExistence type="predicted"/>
<evidence type="ECO:0000313" key="3">
    <source>
        <dbReference type="Proteomes" id="UP000635477"/>
    </source>
</evidence>